<feature type="transmembrane region" description="Helical" evidence="2">
    <location>
        <begin position="432"/>
        <end position="453"/>
    </location>
</feature>
<dbReference type="InterPro" id="IPR036609">
    <property type="entry name" value="LCCL_sf"/>
</dbReference>
<reference evidence="5" key="1">
    <citation type="submission" date="2017-03" db="EMBL/GenBank/DDBJ databases">
        <authorList>
            <person name="Sharma R."/>
            <person name="Thines M."/>
        </authorList>
    </citation>
    <scope>NUCLEOTIDE SEQUENCE [LARGE SCALE GENOMIC DNA]</scope>
</reference>
<dbReference type="PROSITE" id="PS50820">
    <property type="entry name" value="LCCL"/>
    <property type="match status" value="1"/>
</dbReference>
<feature type="region of interest" description="Disordered" evidence="1">
    <location>
        <begin position="1177"/>
        <end position="1200"/>
    </location>
</feature>
<evidence type="ECO:0000313" key="5">
    <source>
        <dbReference type="Proteomes" id="UP000192927"/>
    </source>
</evidence>
<dbReference type="InterPro" id="IPR018535">
    <property type="entry name" value="DUF1996"/>
</dbReference>
<dbReference type="PANTHER" id="PTHR31331">
    <property type="entry name" value="LCCL DOMAIN PROTEIN (AFU_ORTHOLOGUE AFUA_5G08630)"/>
    <property type="match status" value="1"/>
</dbReference>
<dbReference type="EMBL" id="FWEW01003866">
    <property type="protein sequence ID" value="SLM41463.1"/>
    <property type="molecule type" value="Genomic_DNA"/>
</dbReference>
<organism evidence="4 5">
    <name type="scientific">Lasallia pustulata</name>
    <dbReference type="NCBI Taxonomy" id="136370"/>
    <lineage>
        <taxon>Eukaryota</taxon>
        <taxon>Fungi</taxon>
        <taxon>Dikarya</taxon>
        <taxon>Ascomycota</taxon>
        <taxon>Pezizomycotina</taxon>
        <taxon>Lecanoromycetes</taxon>
        <taxon>OSLEUM clade</taxon>
        <taxon>Umbilicariomycetidae</taxon>
        <taxon>Umbilicariales</taxon>
        <taxon>Umbilicariaceae</taxon>
        <taxon>Lasallia</taxon>
    </lineage>
</organism>
<feature type="compositionally biased region" description="Basic residues" evidence="1">
    <location>
        <begin position="1184"/>
        <end position="1200"/>
    </location>
</feature>
<feature type="transmembrane region" description="Helical" evidence="2">
    <location>
        <begin position="465"/>
        <end position="487"/>
    </location>
</feature>
<evidence type="ECO:0000256" key="1">
    <source>
        <dbReference type="SAM" id="MobiDB-lite"/>
    </source>
</evidence>
<feature type="transmembrane region" description="Helical" evidence="2">
    <location>
        <begin position="396"/>
        <end position="412"/>
    </location>
</feature>
<evidence type="ECO:0000259" key="3">
    <source>
        <dbReference type="PROSITE" id="PS50820"/>
    </source>
</evidence>
<accession>A0A1W5DE38</accession>
<keyword evidence="2" id="KW-0812">Transmembrane</keyword>
<sequence>MGPNDSENGFQRGLDNGLSPGTDDEDEGPAPSYTDSPLMQVRSASPETQHRRLPLPVWMRESSKSFHWKWVPLPVRNAARFVASWSKGPDPPQIQKITPIFPSVQEAPIKLVDRYLSERKHKGALLAFVLFTWTLTFSLVLHHSATSGDIKGYGRPQKIWCGASYWSGGNGCGLDGNNCRPFDNATFAFRCPASCLRVKVMNPHAVGDQEINYRSFVIGGRNDDGLGLAAGEPIYRGDSFICQAAIHAGVVSDERGGCGVVALAGKHDNFPSTTQHGVKSIGFDSSFPKSFTFISGLSSHCGAKDLRWPLLAVTVIFTALLSLFCSSPAVFFASIFPMLFIHVSMVSDPPNLYDYPSLSSLAIGRFLPAAFVGYVIYRYCVKPQLAGLTAQMEKTVLWLGGAWIGSLNNYTFDFIPIQRLTPHDLSAQPGARLALVIIVLLIFIIALGQIWYLRLEGRFRRYLALYAIMGGFLIICIVIPQLNLRIHHYVLALLLLPGTGIQTRPSLLYQGILVGLFVNGTARWGFDSIMQTSESLRGSGSQLDSLLPNMTGPVIGAANITFGWAFPPEPYDGLSMLVNDVERHRWYEGEGEPQFTWHRKGDRKEYFRFGYMIGSDAADYTKAGTNVERPGHKGPAVPPHPQLTRDIPTYKLCTRVDSAIGDYSFPSVRLLSGPYISVDMFSARSWLIAAAVLFPFYMSIAEAFWRLQCGYRSGLARLDPLISPGGLSEHVHAIHGGSAFSSSSTADDLLQSECTSCQVLEDRSAYWTPALYFMEPDGNTTLVEEVPGFIAYYDFHGGYDSNGNLQTIEAFPNGFQMISGNTYQRNFTLPVPDPPQPWPEDQKTQSALAQKALGFNCLNYGGAAEPSLYRHFLPDKAYLDANCPQGVRFELMFPSCWNGELDSPNHKDHVAFPDQVISGNCPPGYDRRLISLFYETIWNTAAFSGQDGQFVLANGDPTGYGYHGDFIAAWEDDLLSQAANNSICNNPGGSGVTSDCPLFDIQPSASMSACTFTAMPTALVAENEYGPRAGLPGNVAVQSGPGYATRATTVSGYQVSSAASAAANSTSAVVPTLPYTSATTSSADAAFYQADSSTVAAGAFYQASSAAAASSSSVTPTSTSSGAPYAVQVHAADGAAAVTSKAVVAVVQPGAVATTYWTEGGNAYEMVVVAETVTVTQSAGAGERKRHHLHRHLGRHGGRR</sequence>
<feature type="transmembrane region" description="Helical" evidence="2">
    <location>
        <begin position="123"/>
        <end position="141"/>
    </location>
</feature>
<feature type="compositionally biased region" description="Polar residues" evidence="1">
    <location>
        <begin position="33"/>
        <end position="47"/>
    </location>
</feature>
<protein>
    <submittedName>
        <fullName evidence="4">LCCL domain</fullName>
    </submittedName>
</protein>
<dbReference type="SMART" id="SM00603">
    <property type="entry name" value="LCCL"/>
    <property type="match status" value="1"/>
</dbReference>
<dbReference type="InterPro" id="IPR051957">
    <property type="entry name" value="CRISP-LCCL_domain"/>
</dbReference>
<keyword evidence="2" id="KW-0472">Membrane</keyword>
<evidence type="ECO:0000313" key="4">
    <source>
        <dbReference type="EMBL" id="SLM41463.1"/>
    </source>
</evidence>
<dbReference type="PANTHER" id="PTHR31331:SF8">
    <property type="entry name" value="LCCL DOMAIN PROTEIN (AFU_ORTHOLOGUE AFUA_5G02970)"/>
    <property type="match status" value="1"/>
</dbReference>
<feature type="transmembrane region" description="Helical" evidence="2">
    <location>
        <begin position="355"/>
        <end position="376"/>
    </location>
</feature>
<proteinExistence type="predicted"/>
<dbReference type="Pfam" id="PF03815">
    <property type="entry name" value="LCCL"/>
    <property type="match status" value="1"/>
</dbReference>
<evidence type="ECO:0000256" key="2">
    <source>
        <dbReference type="SAM" id="Phobius"/>
    </source>
</evidence>
<feature type="region of interest" description="Disordered" evidence="1">
    <location>
        <begin position="1"/>
        <end position="48"/>
    </location>
</feature>
<keyword evidence="2" id="KW-1133">Transmembrane helix</keyword>
<dbReference type="Proteomes" id="UP000192927">
    <property type="component" value="Unassembled WGS sequence"/>
</dbReference>
<dbReference type="AlphaFoldDB" id="A0A1W5DE38"/>
<feature type="domain" description="LCCL" evidence="3">
    <location>
        <begin position="172"/>
        <end position="281"/>
    </location>
</feature>
<feature type="transmembrane region" description="Helical" evidence="2">
    <location>
        <begin position="310"/>
        <end position="343"/>
    </location>
</feature>
<name>A0A1W5DE38_9LECA</name>
<keyword evidence="5" id="KW-1185">Reference proteome</keyword>
<dbReference type="SUPFAM" id="SSF69848">
    <property type="entry name" value="LCCL domain"/>
    <property type="match status" value="1"/>
</dbReference>
<dbReference type="Gene3D" id="2.170.130.20">
    <property type="entry name" value="LCCL-like domain"/>
    <property type="match status" value="1"/>
</dbReference>
<dbReference type="InterPro" id="IPR004043">
    <property type="entry name" value="LCCL"/>
</dbReference>
<dbReference type="Pfam" id="PF09362">
    <property type="entry name" value="DUF1996"/>
    <property type="match status" value="1"/>
</dbReference>